<dbReference type="AlphaFoldDB" id="A0A9D1MPK2"/>
<accession>A0A9D1MPK2</accession>
<dbReference type="Proteomes" id="UP000824099">
    <property type="component" value="Unassembled WGS sequence"/>
</dbReference>
<sequence length="47" mass="5589">MIHMLTKYEDGQQLLLIGHFTEQEIMVYKLEGYRLQQFNKHGIAVSH</sequence>
<proteinExistence type="predicted"/>
<comment type="caution">
    <text evidence="1">The sequence shown here is derived from an EMBL/GenBank/DDBJ whole genome shotgun (WGS) entry which is preliminary data.</text>
</comment>
<name>A0A9D1MPK2_9FIRM</name>
<gene>
    <name evidence="1" type="ORF">IAB06_03370</name>
</gene>
<protein>
    <submittedName>
        <fullName evidence="1">Uncharacterized protein</fullName>
    </submittedName>
</protein>
<reference evidence="1" key="2">
    <citation type="journal article" date="2021" name="PeerJ">
        <title>Extensive microbial diversity within the chicken gut microbiome revealed by metagenomics and culture.</title>
        <authorList>
            <person name="Gilroy R."/>
            <person name="Ravi A."/>
            <person name="Getino M."/>
            <person name="Pursley I."/>
            <person name="Horton D.L."/>
            <person name="Alikhan N.F."/>
            <person name="Baker D."/>
            <person name="Gharbi K."/>
            <person name="Hall N."/>
            <person name="Watson M."/>
            <person name="Adriaenssens E.M."/>
            <person name="Foster-Nyarko E."/>
            <person name="Jarju S."/>
            <person name="Secka A."/>
            <person name="Antonio M."/>
            <person name="Oren A."/>
            <person name="Chaudhuri R.R."/>
            <person name="La Ragione R."/>
            <person name="Hildebrand F."/>
            <person name="Pallen M.J."/>
        </authorList>
    </citation>
    <scope>NUCLEOTIDE SEQUENCE</scope>
    <source>
        <strain evidence="1">CHK160-1198</strain>
    </source>
</reference>
<organism evidence="1 2">
    <name type="scientific">Candidatus Avacidaminococcus intestinavium</name>
    <dbReference type="NCBI Taxonomy" id="2840684"/>
    <lineage>
        <taxon>Bacteria</taxon>
        <taxon>Bacillati</taxon>
        <taxon>Bacillota</taxon>
        <taxon>Negativicutes</taxon>
        <taxon>Acidaminococcales</taxon>
        <taxon>Acidaminococcaceae</taxon>
        <taxon>Acidaminococcaceae incertae sedis</taxon>
        <taxon>Candidatus Avacidaminococcus</taxon>
    </lineage>
</organism>
<dbReference type="EMBL" id="DVNI01000048">
    <property type="protein sequence ID" value="HIU64067.1"/>
    <property type="molecule type" value="Genomic_DNA"/>
</dbReference>
<reference evidence="1" key="1">
    <citation type="submission" date="2020-10" db="EMBL/GenBank/DDBJ databases">
        <authorList>
            <person name="Gilroy R."/>
        </authorList>
    </citation>
    <scope>NUCLEOTIDE SEQUENCE</scope>
    <source>
        <strain evidence="1">CHK160-1198</strain>
    </source>
</reference>
<evidence type="ECO:0000313" key="2">
    <source>
        <dbReference type="Proteomes" id="UP000824099"/>
    </source>
</evidence>
<evidence type="ECO:0000313" key="1">
    <source>
        <dbReference type="EMBL" id="HIU64067.1"/>
    </source>
</evidence>